<organism evidence="2 3">
    <name type="scientific">Blepharisma stoltei</name>
    <dbReference type="NCBI Taxonomy" id="1481888"/>
    <lineage>
        <taxon>Eukaryota</taxon>
        <taxon>Sar</taxon>
        <taxon>Alveolata</taxon>
        <taxon>Ciliophora</taxon>
        <taxon>Postciliodesmatophora</taxon>
        <taxon>Heterotrichea</taxon>
        <taxon>Heterotrichida</taxon>
        <taxon>Blepharismidae</taxon>
        <taxon>Blepharisma</taxon>
    </lineage>
</organism>
<evidence type="ECO:0000256" key="1">
    <source>
        <dbReference type="SAM" id="MobiDB-lite"/>
    </source>
</evidence>
<protein>
    <submittedName>
        <fullName evidence="2">Uncharacterized protein</fullName>
    </submittedName>
</protein>
<dbReference type="EMBL" id="CAJZBQ010000010">
    <property type="protein sequence ID" value="CAG9313172.1"/>
    <property type="molecule type" value="Genomic_DNA"/>
</dbReference>
<evidence type="ECO:0000313" key="3">
    <source>
        <dbReference type="Proteomes" id="UP001162131"/>
    </source>
</evidence>
<feature type="compositionally biased region" description="Polar residues" evidence="1">
    <location>
        <begin position="156"/>
        <end position="189"/>
    </location>
</feature>
<comment type="caution">
    <text evidence="2">The sequence shown here is derived from an EMBL/GenBank/DDBJ whole genome shotgun (WGS) entry which is preliminary data.</text>
</comment>
<name>A0AAU9IGE0_9CILI</name>
<reference evidence="2" key="1">
    <citation type="submission" date="2021-09" db="EMBL/GenBank/DDBJ databases">
        <authorList>
            <consortium name="AG Swart"/>
            <person name="Singh M."/>
            <person name="Singh A."/>
            <person name="Seah K."/>
            <person name="Emmerich C."/>
        </authorList>
    </citation>
    <scope>NUCLEOTIDE SEQUENCE</scope>
    <source>
        <strain evidence="2">ATCC30299</strain>
    </source>
</reference>
<accession>A0AAU9IGE0</accession>
<feature type="region of interest" description="Disordered" evidence="1">
    <location>
        <begin position="148"/>
        <end position="189"/>
    </location>
</feature>
<dbReference type="Proteomes" id="UP001162131">
    <property type="component" value="Unassembled WGS sequence"/>
</dbReference>
<keyword evidence="3" id="KW-1185">Reference proteome</keyword>
<proteinExistence type="predicted"/>
<gene>
    <name evidence="2" type="ORF">BSTOLATCC_MIC8447</name>
</gene>
<evidence type="ECO:0000313" key="2">
    <source>
        <dbReference type="EMBL" id="CAG9313172.1"/>
    </source>
</evidence>
<sequence length="189" mass="21741">MFEEWDGERSQKFKGGIKALQPSYQTDFSLWGKGIMGETSTGIELLKSKRHFPPRYGKVLPDWKPCFKLVPPPQREANIKKLTDLPCTVHPRKGMKFFTKNRRTATAPVITYKSKTHWYETVDKLKHEEENEVRNLEGWENTVLKKALEPPKPLNSRMSSIRQSLRNSFYSSKDGSQKHTSLISSSGNA</sequence>
<dbReference type="AlphaFoldDB" id="A0AAU9IGE0"/>